<dbReference type="AlphaFoldDB" id="A0A2P8DIX0"/>
<dbReference type="EMBL" id="PYGA01000009">
    <property type="protein sequence ID" value="PSK97109.1"/>
    <property type="molecule type" value="Genomic_DNA"/>
</dbReference>
<feature type="compositionally biased region" description="Basic residues" evidence="1">
    <location>
        <begin position="11"/>
        <end position="23"/>
    </location>
</feature>
<feature type="region of interest" description="Disordered" evidence="1">
    <location>
        <begin position="1"/>
        <end position="23"/>
    </location>
</feature>
<name>A0A2P8DIX0_9ACTN</name>
<proteinExistence type="predicted"/>
<evidence type="ECO:0008006" key="4">
    <source>
        <dbReference type="Google" id="ProtNLM"/>
    </source>
</evidence>
<reference evidence="2 3" key="1">
    <citation type="submission" date="2018-03" db="EMBL/GenBank/DDBJ databases">
        <title>Genomic Encyclopedia of Archaeal and Bacterial Type Strains, Phase II (KMG-II): from individual species to whole genera.</title>
        <authorList>
            <person name="Goeker M."/>
        </authorList>
    </citation>
    <scope>NUCLEOTIDE SEQUENCE [LARGE SCALE GENOMIC DNA]</scope>
    <source>
        <strain evidence="2 3">DSM 45312</strain>
    </source>
</reference>
<dbReference type="Proteomes" id="UP000240542">
    <property type="component" value="Unassembled WGS sequence"/>
</dbReference>
<accession>A0A2P8DIX0</accession>
<evidence type="ECO:0000256" key="1">
    <source>
        <dbReference type="SAM" id="MobiDB-lite"/>
    </source>
</evidence>
<protein>
    <recommendedName>
        <fullName evidence="4">CopG family transcriptional regulator</fullName>
    </recommendedName>
</protein>
<dbReference type="RefSeq" id="WP_106583505.1">
    <property type="nucleotide sequence ID" value="NZ_PYGA01000009.1"/>
</dbReference>
<comment type="caution">
    <text evidence="2">The sequence shown here is derived from an EMBL/GenBank/DDBJ whole genome shotgun (WGS) entry which is preliminary data.</text>
</comment>
<gene>
    <name evidence="2" type="ORF">CLV63_109112</name>
</gene>
<evidence type="ECO:0000313" key="2">
    <source>
        <dbReference type="EMBL" id="PSK97109.1"/>
    </source>
</evidence>
<evidence type="ECO:0000313" key="3">
    <source>
        <dbReference type="Proteomes" id="UP000240542"/>
    </source>
</evidence>
<dbReference type="OrthoDB" id="3216306at2"/>
<organism evidence="2 3">
    <name type="scientific">Murinocardiopsis flavida</name>
    <dbReference type="NCBI Taxonomy" id="645275"/>
    <lineage>
        <taxon>Bacteria</taxon>
        <taxon>Bacillati</taxon>
        <taxon>Actinomycetota</taxon>
        <taxon>Actinomycetes</taxon>
        <taxon>Streptosporangiales</taxon>
        <taxon>Nocardiopsidaceae</taxon>
        <taxon>Murinocardiopsis</taxon>
    </lineage>
</organism>
<keyword evidence="3" id="KW-1185">Reference proteome</keyword>
<sequence>MAVTEEDKGRRSAAKKRAPRRKVALPQALADDIRTRVDPEDFDAYVIEVLERQAQRERLAELIAAHEREQGPLPQEYLDEAYEAFREAERKEAKRRAANL</sequence>
<feature type="compositionally biased region" description="Basic and acidic residues" evidence="1">
    <location>
        <begin position="1"/>
        <end position="10"/>
    </location>
</feature>